<dbReference type="CDD" id="cd06170">
    <property type="entry name" value="LuxR_C_like"/>
    <property type="match status" value="1"/>
</dbReference>
<keyword evidence="1" id="KW-0805">Transcription regulation</keyword>
<evidence type="ECO:0000313" key="6">
    <source>
        <dbReference type="Proteomes" id="UP000515708"/>
    </source>
</evidence>
<dbReference type="InterPro" id="IPR036388">
    <property type="entry name" value="WH-like_DNA-bd_sf"/>
</dbReference>
<gene>
    <name evidence="5" type="ORF">FVO59_10785</name>
</gene>
<dbReference type="RefSeq" id="WP_182252647.1">
    <property type="nucleotide sequence ID" value="NZ_CP043732.1"/>
</dbReference>
<evidence type="ECO:0000256" key="2">
    <source>
        <dbReference type="ARBA" id="ARBA00023125"/>
    </source>
</evidence>
<reference evidence="5 6" key="1">
    <citation type="journal article" date="2020" name="Front. Microbiol.">
        <title>Design of Bacterial Strain-Specific qPCR Assays Using NGS Data and Publicly Available Resources and Its Application to Track Biocontrol Strains.</title>
        <authorList>
            <person name="Hernandez I."/>
            <person name="Sant C."/>
            <person name="Martinez R."/>
            <person name="Fernandez C."/>
        </authorList>
    </citation>
    <scope>NUCLEOTIDE SEQUENCE [LARGE SCALE GENOMIC DNA]</scope>
    <source>
        <strain evidence="5 6">B24</strain>
    </source>
</reference>
<dbReference type="PRINTS" id="PR00038">
    <property type="entry name" value="HTHLUXR"/>
</dbReference>
<keyword evidence="3" id="KW-0804">Transcription</keyword>
<dbReference type="PANTHER" id="PTHR44688">
    <property type="entry name" value="DNA-BINDING TRANSCRIPTIONAL ACTIVATOR DEVR_DOSR"/>
    <property type="match status" value="1"/>
</dbReference>
<accession>A0A7D7WJ08</accession>
<evidence type="ECO:0000313" key="5">
    <source>
        <dbReference type="EMBL" id="QMU97650.1"/>
    </source>
</evidence>
<dbReference type="Gene3D" id="1.10.10.10">
    <property type="entry name" value="Winged helix-like DNA-binding domain superfamily/Winged helix DNA-binding domain"/>
    <property type="match status" value="1"/>
</dbReference>
<feature type="domain" description="HTH luxR-type" evidence="4">
    <location>
        <begin position="456"/>
        <end position="521"/>
    </location>
</feature>
<organism evidence="5 6">
    <name type="scientific">Microbacterium esteraromaticum</name>
    <dbReference type="NCBI Taxonomy" id="57043"/>
    <lineage>
        <taxon>Bacteria</taxon>
        <taxon>Bacillati</taxon>
        <taxon>Actinomycetota</taxon>
        <taxon>Actinomycetes</taxon>
        <taxon>Micrococcales</taxon>
        <taxon>Microbacteriaceae</taxon>
        <taxon>Microbacterium</taxon>
    </lineage>
</organism>
<dbReference type="Proteomes" id="UP000515708">
    <property type="component" value="Chromosome"/>
</dbReference>
<name>A0A7D7WJ08_9MICO</name>
<dbReference type="AlphaFoldDB" id="A0A7D7WJ08"/>
<protein>
    <submittedName>
        <fullName evidence="5">Helix-turn-helix transcriptional regulator</fullName>
    </submittedName>
</protein>
<evidence type="ECO:0000256" key="1">
    <source>
        <dbReference type="ARBA" id="ARBA00023015"/>
    </source>
</evidence>
<dbReference type="PROSITE" id="PS50043">
    <property type="entry name" value="HTH_LUXR_2"/>
    <property type="match status" value="1"/>
</dbReference>
<dbReference type="PANTHER" id="PTHR44688:SF16">
    <property type="entry name" value="DNA-BINDING TRANSCRIPTIONAL ACTIVATOR DEVR_DOSR"/>
    <property type="match status" value="1"/>
</dbReference>
<dbReference type="Pfam" id="PF00196">
    <property type="entry name" value="GerE"/>
    <property type="match status" value="1"/>
</dbReference>
<evidence type="ECO:0000259" key="4">
    <source>
        <dbReference type="PROSITE" id="PS50043"/>
    </source>
</evidence>
<dbReference type="GO" id="GO:0003677">
    <property type="term" value="F:DNA binding"/>
    <property type="evidence" value="ECO:0007669"/>
    <property type="project" value="UniProtKB-KW"/>
</dbReference>
<dbReference type="EMBL" id="CP043732">
    <property type="protein sequence ID" value="QMU97650.1"/>
    <property type="molecule type" value="Genomic_DNA"/>
</dbReference>
<dbReference type="InterPro" id="IPR016032">
    <property type="entry name" value="Sig_transdc_resp-reg_C-effctor"/>
</dbReference>
<dbReference type="SUPFAM" id="SSF46894">
    <property type="entry name" value="C-terminal effector domain of the bipartite response regulators"/>
    <property type="match status" value="1"/>
</dbReference>
<dbReference type="InterPro" id="IPR000792">
    <property type="entry name" value="Tscrpt_reg_LuxR_C"/>
</dbReference>
<dbReference type="GO" id="GO:0006355">
    <property type="term" value="P:regulation of DNA-templated transcription"/>
    <property type="evidence" value="ECO:0007669"/>
    <property type="project" value="InterPro"/>
</dbReference>
<proteinExistence type="predicted"/>
<evidence type="ECO:0000256" key="3">
    <source>
        <dbReference type="ARBA" id="ARBA00023163"/>
    </source>
</evidence>
<keyword evidence="2" id="KW-0238">DNA-binding</keyword>
<dbReference type="SMART" id="SM00421">
    <property type="entry name" value="HTH_LUXR"/>
    <property type="match status" value="1"/>
</dbReference>
<sequence length="537" mass="56432">MTDEHASAPGAAGSVAPDLPAAFLDAIAEGDPRAAEAAARLAWFELAGRCATPTGEALRRLDDASLEESPLLSMLAGLCELEAGRESEGALLRIARAVEAAQDDRRGVMAIDRALILSAESARHQRHGRLDEANDVARAALAHAREATTRLRSVPLSDLFTQIGVALHYTGEVDLALEAFSAGQAVAPTTPGPVDATEIAGLAAVFAYEGDIALAARYLDHARAAGAGRALTPAGAVNDWVAASMIELERFDGDGVLARLESIDTEVPFEQRLALDIVAAMARMVSGDPATALAGLEAQMRSIELHSGRSVPPSSVAFTRSMLQLSLGNVRVASAIVESDFAVGPTREVARARIELVRGHPGSAFRRLAELSTDPLPLRTAAEASAIETAALLRRRGSTRADAAIDYLGALLLRTGLRMPLAFLPHADFDRVVAGLHAAGHGALLAGLPARSVLPDLVSAEALTARERTVLSALMDSGSAADIARQLYVSPNTVKSQLRSIYRKLGAASRQEAIMIAVERQLLSPSDEADAEQDPHD</sequence>